<accession>A0A6A4TIH3</accession>
<proteinExistence type="predicted"/>
<organism evidence="1 2">
    <name type="scientific">Scophthalmus maximus</name>
    <name type="common">Turbot</name>
    <name type="synonym">Psetta maxima</name>
    <dbReference type="NCBI Taxonomy" id="52904"/>
    <lineage>
        <taxon>Eukaryota</taxon>
        <taxon>Metazoa</taxon>
        <taxon>Chordata</taxon>
        <taxon>Craniata</taxon>
        <taxon>Vertebrata</taxon>
        <taxon>Euteleostomi</taxon>
        <taxon>Actinopterygii</taxon>
        <taxon>Neopterygii</taxon>
        <taxon>Teleostei</taxon>
        <taxon>Neoteleostei</taxon>
        <taxon>Acanthomorphata</taxon>
        <taxon>Carangaria</taxon>
        <taxon>Pleuronectiformes</taxon>
        <taxon>Pleuronectoidei</taxon>
        <taxon>Scophthalmidae</taxon>
        <taxon>Scophthalmus</taxon>
    </lineage>
</organism>
<evidence type="ECO:0000313" key="2">
    <source>
        <dbReference type="Proteomes" id="UP000438429"/>
    </source>
</evidence>
<name>A0A6A4TIH3_SCOMX</name>
<reference evidence="1 2" key="1">
    <citation type="submission" date="2019-06" db="EMBL/GenBank/DDBJ databases">
        <title>Draft genomes of female and male turbot (Scophthalmus maximus).</title>
        <authorList>
            <person name="Xu H."/>
            <person name="Xu X.-W."/>
            <person name="Shao C."/>
            <person name="Chen S."/>
        </authorList>
    </citation>
    <scope>NUCLEOTIDE SEQUENCE [LARGE SCALE GENOMIC DNA]</scope>
    <source>
        <strain evidence="1">Ysfricsl-2016a</strain>
        <tissue evidence="1">Blood</tissue>
    </source>
</reference>
<dbReference type="AlphaFoldDB" id="A0A6A4TIH3"/>
<gene>
    <name evidence="1" type="ORF">F2P81_003807</name>
</gene>
<sequence>MPRTTLNSDSSVMDRHLCNQVGFMSGPREVSVRHRQPRPPLSATAANVTVLPTASMRGHTLLPRRVSTPVVKVQYGNCNRRSQ</sequence>
<evidence type="ECO:0000313" key="1">
    <source>
        <dbReference type="EMBL" id="KAF0044649.1"/>
    </source>
</evidence>
<comment type="caution">
    <text evidence="1">The sequence shown here is derived from an EMBL/GenBank/DDBJ whole genome shotgun (WGS) entry which is preliminary data.</text>
</comment>
<dbReference type="EMBL" id="VEVO01000003">
    <property type="protein sequence ID" value="KAF0044649.1"/>
    <property type="molecule type" value="Genomic_DNA"/>
</dbReference>
<dbReference type="Proteomes" id="UP000438429">
    <property type="component" value="Unassembled WGS sequence"/>
</dbReference>
<protein>
    <submittedName>
        <fullName evidence="1">Uncharacterized protein</fullName>
    </submittedName>
</protein>